<dbReference type="AlphaFoldDB" id="A0AAV0XT71"/>
<organism evidence="1 2">
    <name type="scientific">Macrosiphum euphorbiae</name>
    <name type="common">potato aphid</name>
    <dbReference type="NCBI Taxonomy" id="13131"/>
    <lineage>
        <taxon>Eukaryota</taxon>
        <taxon>Metazoa</taxon>
        <taxon>Ecdysozoa</taxon>
        <taxon>Arthropoda</taxon>
        <taxon>Hexapoda</taxon>
        <taxon>Insecta</taxon>
        <taxon>Pterygota</taxon>
        <taxon>Neoptera</taxon>
        <taxon>Paraneoptera</taxon>
        <taxon>Hemiptera</taxon>
        <taxon>Sternorrhyncha</taxon>
        <taxon>Aphidomorpha</taxon>
        <taxon>Aphidoidea</taxon>
        <taxon>Aphididae</taxon>
        <taxon>Macrosiphini</taxon>
        <taxon>Macrosiphum</taxon>
    </lineage>
</organism>
<comment type="caution">
    <text evidence="1">The sequence shown here is derived from an EMBL/GenBank/DDBJ whole genome shotgun (WGS) entry which is preliminary data.</text>
</comment>
<sequence length="550" mass="62253">MASVINVPANEVSRGNVNINRASTAVTSTNAPITTNNTQTNQDKLPKDCEDVESLKGRFSWKLIDGYHVPYIIRVINGEQLKFVSVRMAQRELLSKYLHYLHTDILTCTSVKSYFINKSEAILLNSINQEHTECIYGNQKFLEGKDYIVSLEDAHEFYTFIEACYEKIVFNITPGRIEKCGFIRINNSELAVPYCIIDNQKYVPLFYFEGETTENIKHRSIKLENWNFAYLKFCFKVMGIRNELYAGDFCTTINLEDIINNFPPETTFEEFWPAYMANKFLLTNQKSTHVNPLGSWIRAPAEVVPAEDTIAHPLTAPAPLPPSIPVMINTSYQNGWPADQMVPTMSQGSSLVNIADRTQQPYSGQPVHLRNFRPVVTVQQLEVTAVSSPPSSLVPPAVPLNPLRPNIPERTWACNTSKNAAYKIQKVKFQGRVLHCINAKPYIYSDLMVTLHDFVKTVLPMCSVKKCASVLNTYLKTELFYGNSEQLAVLRENGLLRAMYPDETQMASLKDVRQAWPQLKELVLKNDEELQRYQAAAAAAGGPAKRQRTS</sequence>
<dbReference type="EMBL" id="CARXXK010001015">
    <property type="protein sequence ID" value="CAI6371715.1"/>
    <property type="molecule type" value="Genomic_DNA"/>
</dbReference>
<reference evidence="1 2" key="1">
    <citation type="submission" date="2023-01" db="EMBL/GenBank/DDBJ databases">
        <authorList>
            <person name="Whitehead M."/>
        </authorList>
    </citation>
    <scope>NUCLEOTIDE SEQUENCE [LARGE SCALE GENOMIC DNA]</scope>
</reference>
<accession>A0AAV0XT71</accession>
<gene>
    <name evidence="1" type="ORF">MEUPH1_LOCUS25686</name>
</gene>
<proteinExistence type="predicted"/>
<evidence type="ECO:0000313" key="1">
    <source>
        <dbReference type="EMBL" id="CAI6371715.1"/>
    </source>
</evidence>
<evidence type="ECO:0000313" key="2">
    <source>
        <dbReference type="Proteomes" id="UP001160148"/>
    </source>
</evidence>
<dbReference type="Proteomes" id="UP001160148">
    <property type="component" value="Unassembled WGS sequence"/>
</dbReference>
<keyword evidence="2" id="KW-1185">Reference proteome</keyword>
<protein>
    <submittedName>
        <fullName evidence="1">Uncharacterized protein</fullName>
    </submittedName>
</protein>
<name>A0AAV0XT71_9HEMI</name>